<dbReference type="PROSITE" id="PS50929">
    <property type="entry name" value="ABC_TM1F"/>
    <property type="match status" value="1"/>
</dbReference>
<dbReference type="Pfam" id="PF00664">
    <property type="entry name" value="ABC_membrane"/>
    <property type="match status" value="1"/>
</dbReference>
<dbReference type="AlphaFoldDB" id="A0A0X2NN30"/>
<dbReference type="SUPFAM" id="SSF52540">
    <property type="entry name" value="P-loop containing nucleoside triphosphate hydrolases"/>
    <property type="match status" value="1"/>
</dbReference>
<dbReference type="InterPro" id="IPR017871">
    <property type="entry name" value="ABC_transporter-like_CS"/>
</dbReference>
<keyword evidence="7 9" id="KW-1133">Transmembrane helix</keyword>
<feature type="transmembrane region" description="Helical" evidence="9">
    <location>
        <begin position="59"/>
        <end position="87"/>
    </location>
</feature>
<feature type="domain" description="ABC transporter" evidence="10">
    <location>
        <begin position="339"/>
        <end position="590"/>
    </location>
</feature>
<keyword evidence="4 9" id="KW-0812">Transmembrane</keyword>
<feature type="transmembrane region" description="Helical" evidence="9">
    <location>
        <begin position="137"/>
        <end position="156"/>
    </location>
</feature>
<evidence type="ECO:0000256" key="1">
    <source>
        <dbReference type="ARBA" id="ARBA00004651"/>
    </source>
</evidence>
<feature type="transmembrane region" description="Helical" evidence="9">
    <location>
        <begin position="18"/>
        <end position="39"/>
    </location>
</feature>
<keyword evidence="3" id="KW-1003">Cell membrane</keyword>
<dbReference type="CDD" id="cd18548">
    <property type="entry name" value="ABC_6TM_Tm287_like"/>
    <property type="match status" value="1"/>
</dbReference>
<dbReference type="InterPro" id="IPR011527">
    <property type="entry name" value="ABC1_TM_dom"/>
</dbReference>
<organism evidence="12 13">
    <name type="scientific">Corynebacterium variabile</name>
    <dbReference type="NCBI Taxonomy" id="1727"/>
    <lineage>
        <taxon>Bacteria</taxon>
        <taxon>Bacillati</taxon>
        <taxon>Actinomycetota</taxon>
        <taxon>Actinomycetes</taxon>
        <taxon>Mycobacteriales</taxon>
        <taxon>Corynebacteriaceae</taxon>
        <taxon>Corynebacterium</taxon>
    </lineage>
</organism>
<feature type="transmembrane region" description="Helical" evidence="9">
    <location>
        <begin position="285"/>
        <end position="303"/>
    </location>
</feature>
<accession>A0A0X2NN30</accession>
<dbReference type="InterPro" id="IPR003593">
    <property type="entry name" value="AAA+_ATPase"/>
</dbReference>
<evidence type="ECO:0000313" key="13">
    <source>
        <dbReference type="Proteomes" id="UP000182498"/>
    </source>
</evidence>
<dbReference type="PANTHER" id="PTHR43394:SF1">
    <property type="entry name" value="ATP-BINDING CASSETTE SUB-FAMILY B MEMBER 10, MITOCHONDRIAL"/>
    <property type="match status" value="1"/>
</dbReference>
<evidence type="ECO:0000256" key="3">
    <source>
        <dbReference type="ARBA" id="ARBA00022475"/>
    </source>
</evidence>
<feature type="transmembrane region" description="Helical" evidence="9">
    <location>
        <begin position="242"/>
        <end position="265"/>
    </location>
</feature>
<dbReference type="Proteomes" id="UP000182498">
    <property type="component" value="Unassembled WGS sequence"/>
</dbReference>
<keyword evidence="13" id="KW-1185">Reference proteome</keyword>
<dbReference type="PROSITE" id="PS50893">
    <property type="entry name" value="ABC_TRANSPORTER_2"/>
    <property type="match status" value="1"/>
</dbReference>
<dbReference type="GO" id="GO:0005886">
    <property type="term" value="C:plasma membrane"/>
    <property type="evidence" value="ECO:0007669"/>
    <property type="project" value="UniProtKB-SubCell"/>
</dbReference>
<dbReference type="InterPro" id="IPR003439">
    <property type="entry name" value="ABC_transporter-like_ATP-bd"/>
</dbReference>
<gene>
    <name evidence="12" type="ORF">CVAR292_01479</name>
</gene>
<evidence type="ECO:0000256" key="7">
    <source>
        <dbReference type="ARBA" id="ARBA00022989"/>
    </source>
</evidence>
<dbReference type="EMBL" id="FAUH01000009">
    <property type="protein sequence ID" value="CUU66141.1"/>
    <property type="molecule type" value="Genomic_DNA"/>
</dbReference>
<feature type="transmembrane region" description="Helical" evidence="9">
    <location>
        <begin position="162"/>
        <end position="188"/>
    </location>
</feature>
<dbReference type="PANTHER" id="PTHR43394">
    <property type="entry name" value="ATP-DEPENDENT PERMEASE MDL1, MITOCHONDRIAL"/>
    <property type="match status" value="1"/>
</dbReference>
<evidence type="ECO:0000256" key="5">
    <source>
        <dbReference type="ARBA" id="ARBA00022741"/>
    </source>
</evidence>
<evidence type="ECO:0000259" key="11">
    <source>
        <dbReference type="PROSITE" id="PS50929"/>
    </source>
</evidence>
<sequence length="601" mass="64538">MLEDVQLLRLLRAYSRPYLGLLTAVLILQGISALATLYLPNLNGRIIDKGVSTGDIGYIWSTGGVMLAVAFVQVIAAVGATWCAARVAMGIGRDIRRDVYRSVDRFSARDMGEFGVPTLITRGTNDVQQVQQVTSMALSFMVTMPIMCIGGIVMALREDAALSWLVWVSVPVLLAVVALLIAQLVPLFKVMQDKVDRINGVLREQITGIRVVRAFVREKHETDRFRDANLDIGRVSEKVGQVFVLMFPVIMILLHVATAAVLWFGGHRVGDGNMEVGSLTAFMQYLLQILMAVMMGAFMAMMLPRAIVCAGRISKVLGHEPTVAEPATAQDPGELRGELEFRNVSFTYPGADKPVLSHVSFTVRPGQTTAVIGATGSGKTTLVNLVPRLLEPTAGQVLLDGAPVDRMSRAAIVERVGLVPQKAFLFSGTVASNLRFGAPDATDDELWDALRIAQAARFVAERSTGEGEDADGTEDAVAATGLASSISQGGTDVSGGQRQRLCIARALVASPKIYVFDDSFSALDVRTDAALREALAPRTTDAAVVTVAQRVSTVREADQILVLEAGRIVARGTHEELLESSGTYREIVESQLTGAVNGGDE</sequence>
<dbReference type="SMART" id="SM00382">
    <property type="entry name" value="AAA"/>
    <property type="match status" value="1"/>
</dbReference>
<keyword evidence="8 9" id="KW-0472">Membrane</keyword>
<dbReference type="GO" id="GO:0005524">
    <property type="term" value="F:ATP binding"/>
    <property type="evidence" value="ECO:0007669"/>
    <property type="project" value="UniProtKB-KW"/>
</dbReference>
<dbReference type="InterPro" id="IPR036640">
    <property type="entry name" value="ABC1_TM_sf"/>
</dbReference>
<dbReference type="PROSITE" id="PS00211">
    <property type="entry name" value="ABC_TRANSPORTER_1"/>
    <property type="match status" value="1"/>
</dbReference>
<protein>
    <submittedName>
        <fullName evidence="12">ABC-type multidrug transport system, ATPase and permease components</fullName>
    </submittedName>
</protein>
<dbReference type="FunFam" id="3.40.50.300:FF:000854">
    <property type="entry name" value="Multidrug ABC transporter ATP-binding protein"/>
    <property type="match status" value="1"/>
</dbReference>
<dbReference type="GO" id="GO:0015421">
    <property type="term" value="F:ABC-type oligopeptide transporter activity"/>
    <property type="evidence" value="ECO:0007669"/>
    <property type="project" value="TreeGrafter"/>
</dbReference>
<evidence type="ECO:0000259" key="10">
    <source>
        <dbReference type="PROSITE" id="PS50893"/>
    </source>
</evidence>
<dbReference type="GO" id="GO:0016887">
    <property type="term" value="F:ATP hydrolysis activity"/>
    <property type="evidence" value="ECO:0007669"/>
    <property type="project" value="InterPro"/>
</dbReference>
<evidence type="ECO:0000256" key="4">
    <source>
        <dbReference type="ARBA" id="ARBA00022692"/>
    </source>
</evidence>
<evidence type="ECO:0000256" key="6">
    <source>
        <dbReference type="ARBA" id="ARBA00022840"/>
    </source>
</evidence>
<reference evidence="13" key="1">
    <citation type="submission" date="2015-11" db="EMBL/GenBank/DDBJ databases">
        <authorList>
            <person name="Dugat-Bony E."/>
        </authorList>
    </citation>
    <scope>NUCLEOTIDE SEQUENCE [LARGE SCALE GENOMIC DNA]</scope>
    <source>
        <strain evidence="13">Mu292</strain>
    </source>
</reference>
<dbReference type="Pfam" id="PF00005">
    <property type="entry name" value="ABC_tran"/>
    <property type="match status" value="1"/>
</dbReference>
<keyword evidence="6" id="KW-0067">ATP-binding</keyword>
<comment type="subcellular location">
    <subcellularLocation>
        <location evidence="1">Cell membrane</location>
        <topology evidence="1">Multi-pass membrane protein</topology>
    </subcellularLocation>
</comment>
<evidence type="ECO:0000256" key="8">
    <source>
        <dbReference type="ARBA" id="ARBA00023136"/>
    </source>
</evidence>
<name>A0A0X2NN30_9CORY</name>
<keyword evidence="2" id="KW-0813">Transport</keyword>
<evidence type="ECO:0000256" key="2">
    <source>
        <dbReference type="ARBA" id="ARBA00022448"/>
    </source>
</evidence>
<dbReference type="InterPro" id="IPR027417">
    <property type="entry name" value="P-loop_NTPase"/>
</dbReference>
<dbReference type="Gene3D" id="3.40.50.300">
    <property type="entry name" value="P-loop containing nucleotide triphosphate hydrolases"/>
    <property type="match status" value="1"/>
</dbReference>
<keyword evidence="5" id="KW-0547">Nucleotide-binding</keyword>
<dbReference type="InterPro" id="IPR039421">
    <property type="entry name" value="Type_1_exporter"/>
</dbReference>
<proteinExistence type="predicted"/>
<dbReference type="Gene3D" id="1.20.1560.10">
    <property type="entry name" value="ABC transporter type 1, transmembrane domain"/>
    <property type="match status" value="1"/>
</dbReference>
<evidence type="ECO:0000256" key="9">
    <source>
        <dbReference type="SAM" id="Phobius"/>
    </source>
</evidence>
<dbReference type="FunFam" id="1.20.1560.10:FF:000040">
    <property type="entry name" value="Multidrug ABC transporter ATP-binding protein"/>
    <property type="match status" value="1"/>
</dbReference>
<dbReference type="SUPFAM" id="SSF90123">
    <property type="entry name" value="ABC transporter transmembrane region"/>
    <property type="match status" value="1"/>
</dbReference>
<dbReference type="OrthoDB" id="9806127at2"/>
<evidence type="ECO:0000313" key="12">
    <source>
        <dbReference type="EMBL" id="CUU66141.1"/>
    </source>
</evidence>
<feature type="domain" description="ABC transmembrane type-1" evidence="11">
    <location>
        <begin position="24"/>
        <end position="305"/>
    </location>
</feature>